<evidence type="ECO:0000313" key="2">
    <source>
        <dbReference type="Proteomes" id="UP000002117"/>
    </source>
</evidence>
<keyword evidence="2" id="KW-1185">Reference proteome</keyword>
<dbReference type="RefSeq" id="YP_164743.1">
    <property type="nucleotide sequence ID" value="NC_006565.1"/>
</dbReference>
<name>Q5ULK6_9CAUD</name>
<dbReference type="KEGG" id="vg:3197370"/>
<organism evidence="1 2">
    <name type="scientific">Lactobacillus phage LP65</name>
    <dbReference type="NCBI Taxonomy" id="2892344"/>
    <lineage>
        <taxon>Viruses</taxon>
        <taxon>Duplodnaviria</taxon>
        <taxon>Heunggongvirae</taxon>
        <taxon>Uroviricota</taxon>
        <taxon>Caudoviricetes</taxon>
        <taxon>Herelleviridae</taxon>
        <taxon>Salchichonvirus</taxon>
        <taxon>Salchichonvirus LP65</taxon>
    </lineage>
</organism>
<gene>
    <name evidence="1" type="ORF">orf108</name>
</gene>
<dbReference type="OrthoDB" id="6822at10239"/>
<proteinExistence type="predicted"/>
<accession>Q5ULK6</accession>
<dbReference type="EMBL" id="AY682195">
    <property type="protein sequence ID" value="AAV35928.1"/>
    <property type="molecule type" value="Genomic_DNA"/>
</dbReference>
<dbReference type="Proteomes" id="UP000002117">
    <property type="component" value="Segment"/>
</dbReference>
<sequence length="307" mass="34685">MSTQDAMNYYKISDDYPGSATKYYGNPNYVDGVDWKSINFDSLGLDADIVKDQLRGMELDLLDPVTNEPYDDAYYQNFVTKAVAETEKDLDIVIRPRLVNDRLDYYKNDFNSWMFTHTMYRPILHVEEILLYFNQMPIQKYPDEWIKVTNRLGEINLQPTVLQAGSSMGMMYTPYTMSNNFPLGMPNPSGDFFSPQMIGVSYIAGMLPIAPGDEGLNYDYTIQPDLKAYIAKQAAIEVLERYGRVAIGAGIASESVSLDDAHVSIDSTQSAENTATTADITLMKEDMKSLRDHLINYYGGNNIGFIN</sequence>
<reference evidence="1 2" key="1">
    <citation type="journal article" date="2004" name="J. Bacteriol.">
        <title>Lactobacillus plantarum bacteriophage LP65: a new member of the SPO1-like genus of the family Myoviridae.</title>
        <authorList>
            <person name="Chibani-Chennoufi S."/>
            <person name="Dillmann M.L."/>
            <person name="Marvin-Guy L."/>
            <person name="Rami-Shojaei S."/>
            <person name="Brussow H."/>
        </authorList>
    </citation>
    <scope>NUCLEOTIDE SEQUENCE</scope>
</reference>
<evidence type="ECO:0000313" key="1">
    <source>
        <dbReference type="EMBL" id="AAV35928.1"/>
    </source>
</evidence>
<protein>
    <submittedName>
        <fullName evidence="1">Orf108</fullName>
    </submittedName>
</protein>